<reference evidence="2" key="1">
    <citation type="journal article" date="2019" name="Sci. Rep.">
        <title>Draft genome of Tanacetum cinerariifolium, the natural source of mosquito coil.</title>
        <authorList>
            <person name="Yamashiro T."/>
            <person name="Shiraishi A."/>
            <person name="Satake H."/>
            <person name="Nakayama K."/>
        </authorList>
    </citation>
    <scope>NUCLEOTIDE SEQUENCE</scope>
</reference>
<feature type="compositionally biased region" description="Basic and acidic residues" evidence="1">
    <location>
        <begin position="13"/>
        <end position="23"/>
    </location>
</feature>
<dbReference type="AlphaFoldDB" id="A0A699VQL8"/>
<feature type="non-terminal residue" evidence="2">
    <location>
        <position position="1"/>
    </location>
</feature>
<sequence>GAVAVDGLAPGQKQHDEEHDGHDQHNAAELAAGLSAQQLGARLAGGFFPHLIGHSLVREVKHGAGRLGILRWVERARNEQPGREERAQRHGVAVVGFEHSEVLVAGVQ</sequence>
<proteinExistence type="predicted"/>
<protein>
    <submittedName>
        <fullName evidence="2">Uncharacterized protein</fullName>
    </submittedName>
</protein>
<name>A0A699VQL8_TANCI</name>
<accession>A0A699VQL8</accession>
<organism evidence="2">
    <name type="scientific">Tanacetum cinerariifolium</name>
    <name type="common">Dalmatian daisy</name>
    <name type="synonym">Chrysanthemum cinerariifolium</name>
    <dbReference type="NCBI Taxonomy" id="118510"/>
    <lineage>
        <taxon>Eukaryota</taxon>
        <taxon>Viridiplantae</taxon>
        <taxon>Streptophyta</taxon>
        <taxon>Embryophyta</taxon>
        <taxon>Tracheophyta</taxon>
        <taxon>Spermatophyta</taxon>
        <taxon>Magnoliopsida</taxon>
        <taxon>eudicotyledons</taxon>
        <taxon>Gunneridae</taxon>
        <taxon>Pentapetalae</taxon>
        <taxon>asterids</taxon>
        <taxon>campanulids</taxon>
        <taxon>Asterales</taxon>
        <taxon>Asteraceae</taxon>
        <taxon>Asteroideae</taxon>
        <taxon>Anthemideae</taxon>
        <taxon>Anthemidinae</taxon>
        <taxon>Tanacetum</taxon>
    </lineage>
</organism>
<dbReference type="EMBL" id="BKCJ011462372">
    <property type="protein sequence ID" value="GFD35718.1"/>
    <property type="molecule type" value="Genomic_DNA"/>
</dbReference>
<evidence type="ECO:0000256" key="1">
    <source>
        <dbReference type="SAM" id="MobiDB-lite"/>
    </source>
</evidence>
<feature type="non-terminal residue" evidence="2">
    <location>
        <position position="108"/>
    </location>
</feature>
<gene>
    <name evidence="2" type="ORF">Tci_907687</name>
</gene>
<feature type="region of interest" description="Disordered" evidence="1">
    <location>
        <begin position="1"/>
        <end position="23"/>
    </location>
</feature>
<comment type="caution">
    <text evidence="2">The sequence shown here is derived from an EMBL/GenBank/DDBJ whole genome shotgun (WGS) entry which is preliminary data.</text>
</comment>
<evidence type="ECO:0000313" key="2">
    <source>
        <dbReference type="EMBL" id="GFD35718.1"/>
    </source>
</evidence>